<keyword evidence="2" id="KW-0472">Membrane</keyword>
<feature type="transmembrane region" description="Helical" evidence="2">
    <location>
        <begin position="261"/>
        <end position="285"/>
    </location>
</feature>
<reference evidence="3 4" key="1">
    <citation type="submission" date="2023-08" db="EMBL/GenBank/DDBJ databases">
        <title>A Necator americanus chromosomal reference genome.</title>
        <authorList>
            <person name="Ilik V."/>
            <person name="Petrzelkova K.J."/>
            <person name="Pardy F."/>
            <person name="Fuh T."/>
            <person name="Niatou-Singa F.S."/>
            <person name="Gouil Q."/>
            <person name="Baker L."/>
            <person name="Ritchie M.E."/>
            <person name="Jex A.R."/>
            <person name="Gazzola D."/>
            <person name="Li H."/>
            <person name="Toshio Fujiwara R."/>
            <person name="Zhan B."/>
            <person name="Aroian R.V."/>
            <person name="Pafco B."/>
            <person name="Schwarz E.M."/>
        </authorList>
    </citation>
    <scope>NUCLEOTIDE SEQUENCE [LARGE SCALE GENOMIC DNA]</scope>
    <source>
        <strain evidence="3 4">Aroian</strain>
        <tissue evidence="3">Whole animal</tissue>
    </source>
</reference>
<feature type="transmembrane region" description="Helical" evidence="2">
    <location>
        <begin position="218"/>
        <end position="240"/>
    </location>
</feature>
<evidence type="ECO:0000256" key="1">
    <source>
        <dbReference type="SAM" id="MobiDB-lite"/>
    </source>
</evidence>
<sequence length="320" mass="35754">MVECLPLLEDVTDDMDKRRCPAGKEKGSKKVNNSSIKNVKSKEDNERTAKEPNDQDNERTAKEPNDLKRAPAKGEQSKAPKNNSKSAGLSPPRSAEVIEKDSVNKLTKGNLSVKSLASANGIFDKTQWERTRFAKEAKGLAGKSAEAAEKGCKEKVEVEEPKETKMLGEARQVASVKGEYLNDRPKFIVILLTVEAIWCAAATLVWGAAADNPVMPQILAIFNMLAIFLLVLTCLSAEYCRYHVRREDTKSETRYFIPYSWRYMICEFHIARAILLCANITIMAFDNDFDIGSVIVLALTPLQLIIASIHIFIAFKKKRQ</sequence>
<proteinExistence type="predicted"/>
<gene>
    <name evidence="3" type="primary">Necator_chrV.g19312</name>
    <name evidence="3" type="ORF">RB195_014520</name>
</gene>
<dbReference type="EMBL" id="JAVFWL010000005">
    <property type="protein sequence ID" value="KAK6756175.1"/>
    <property type="molecule type" value="Genomic_DNA"/>
</dbReference>
<evidence type="ECO:0000313" key="3">
    <source>
        <dbReference type="EMBL" id="KAK6756175.1"/>
    </source>
</evidence>
<name>A0ABR1E0M8_NECAM</name>
<keyword evidence="2" id="KW-0812">Transmembrane</keyword>
<comment type="caution">
    <text evidence="3">The sequence shown here is derived from an EMBL/GenBank/DDBJ whole genome shotgun (WGS) entry which is preliminary data.</text>
</comment>
<feature type="transmembrane region" description="Helical" evidence="2">
    <location>
        <begin position="291"/>
        <end position="315"/>
    </location>
</feature>
<feature type="compositionally biased region" description="Basic and acidic residues" evidence="1">
    <location>
        <begin position="14"/>
        <end position="28"/>
    </location>
</feature>
<protein>
    <submittedName>
        <fullName evidence="3">Uncharacterized protein</fullName>
    </submittedName>
</protein>
<keyword evidence="4" id="KW-1185">Reference proteome</keyword>
<accession>A0ABR1E0M8</accession>
<organism evidence="3 4">
    <name type="scientific">Necator americanus</name>
    <name type="common">Human hookworm</name>
    <dbReference type="NCBI Taxonomy" id="51031"/>
    <lineage>
        <taxon>Eukaryota</taxon>
        <taxon>Metazoa</taxon>
        <taxon>Ecdysozoa</taxon>
        <taxon>Nematoda</taxon>
        <taxon>Chromadorea</taxon>
        <taxon>Rhabditida</taxon>
        <taxon>Rhabditina</taxon>
        <taxon>Rhabditomorpha</taxon>
        <taxon>Strongyloidea</taxon>
        <taxon>Ancylostomatidae</taxon>
        <taxon>Bunostominae</taxon>
        <taxon>Necator</taxon>
    </lineage>
</organism>
<dbReference type="Proteomes" id="UP001303046">
    <property type="component" value="Unassembled WGS sequence"/>
</dbReference>
<evidence type="ECO:0000313" key="4">
    <source>
        <dbReference type="Proteomes" id="UP001303046"/>
    </source>
</evidence>
<feature type="region of interest" description="Disordered" evidence="1">
    <location>
        <begin position="1"/>
        <end position="98"/>
    </location>
</feature>
<evidence type="ECO:0000256" key="2">
    <source>
        <dbReference type="SAM" id="Phobius"/>
    </source>
</evidence>
<keyword evidence="2" id="KW-1133">Transmembrane helix</keyword>
<feature type="transmembrane region" description="Helical" evidence="2">
    <location>
        <begin position="187"/>
        <end position="206"/>
    </location>
</feature>
<feature type="compositionally biased region" description="Basic and acidic residues" evidence="1">
    <location>
        <begin position="40"/>
        <end position="69"/>
    </location>
</feature>